<dbReference type="InterPro" id="IPR023346">
    <property type="entry name" value="Lysozyme-like_dom_sf"/>
</dbReference>
<feature type="region of interest" description="Disordered" evidence="2">
    <location>
        <begin position="72"/>
        <end position="102"/>
    </location>
</feature>
<gene>
    <name evidence="4" type="ORF">J2S05_002694</name>
</gene>
<dbReference type="PANTHER" id="PTHR37423">
    <property type="entry name" value="SOLUBLE LYTIC MUREIN TRANSGLYCOSYLASE-RELATED"/>
    <property type="match status" value="1"/>
</dbReference>
<reference evidence="4 5" key="1">
    <citation type="submission" date="2023-07" db="EMBL/GenBank/DDBJ databases">
        <title>Genomic Encyclopedia of Type Strains, Phase IV (KMG-IV): sequencing the most valuable type-strain genomes for metagenomic binning, comparative biology and taxonomic classification.</title>
        <authorList>
            <person name="Goeker M."/>
        </authorList>
    </citation>
    <scope>NUCLEOTIDE SEQUENCE [LARGE SCALE GENOMIC DNA]</scope>
    <source>
        <strain evidence="4 5">DSM 19154</strain>
    </source>
</reference>
<keyword evidence="5" id="KW-1185">Reference proteome</keyword>
<dbReference type="Pfam" id="PF01464">
    <property type="entry name" value="SLT"/>
    <property type="match status" value="1"/>
</dbReference>
<accession>A0ABT9YK64</accession>
<dbReference type="Proteomes" id="UP001225034">
    <property type="component" value="Unassembled WGS sequence"/>
</dbReference>
<dbReference type="PANTHER" id="PTHR37423:SF2">
    <property type="entry name" value="MEMBRANE-BOUND LYTIC MUREIN TRANSGLYCOSYLASE C"/>
    <property type="match status" value="1"/>
</dbReference>
<evidence type="ECO:0000259" key="3">
    <source>
        <dbReference type="Pfam" id="PF01464"/>
    </source>
</evidence>
<evidence type="ECO:0000313" key="5">
    <source>
        <dbReference type="Proteomes" id="UP001225034"/>
    </source>
</evidence>
<dbReference type="SUPFAM" id="SSF53955">
    <property type="entry name" value="Lysozyme-like"/>
    <property type="match status" value="1"/>
</dbReference>
<sequence>MDYALLKNQLFSMRNQTQLSWANKTNITSPNAEDSFSSILSSQLSSQTLQPSSSGLSDLFLSQAAREKFESLQNQISTSQKTSAVESSKVEQQTSVKSSKGSTPFDDLIQGAAKKFSLDPKLLYAVIKNESNFNPNAKSHAGASGLMQLMPATAKGLGVKDIFNPEQNIQGGAKYLKSMLTKYNGDIEKALAAYNAGPGNVDKYNGIPPFKETRAYVPKVLNTYHNA</sequence>
<dbReference type="Gene3D" id="1.10.530.10">
    <property type="match status" value="1"/>
</dbReference>
<name>A0ABT9YK64_9BACI</name>
<dbReference type="InterPro" id="IPR008258">
    <property type="entry name" value="Transglycosylase_SLT_dom_1"/>
</dbReference>
<comment type="similarity">
    <text evidence="1">Belongs to the transglycosylase Slt family.</text>
</comment>
<dbReference type="EMBL" id="JAUSUA010000004">
    <property type="protein sequence ID" value="MDQ0207885.1"/>
    <property type="molecule type" value="Genomic_DNA"/>
</dbReference>
<feature type="domain" description="Transglycosylase SLT" evidence="3">
    <location>
        <begin position="108"/>
        <end position="215"/>
    </location>
</feature>
<evidence type="ECO:0000256" key="2">
    <source>
        <dbReference type="SAM" id="MobiDB-lite"/>
    </source>
</evidence>
<dbReference type="RefSeq" id="WP_306983535.1">
    <property type="nucleotide sequence ID" value="NZ_JAUSUA010000004.1"/>
</dbReference>
<evidence type="ECO:0000256" key="1">
    <source>
        <dbReference type="ARBA" id="ARBA00007734"/>
    </source>
</evidence>
<dbReference type="InterPro" id="IPR000189">
    <property type="entry name" value="Transglyc_AS"/>
</dbReference>
<dbReference type="PROSITE" id="PS00922">
    <property type="entry name" value="TRANSGLYCOSYLASE"/>
    <property type="match status" value="1"/>
</dbReference>
<evidence type="ECO:0000313" key="4">
    <source>
        <dbReference type="EMBL" id="MDQ0207885.1"/>
    </source>
</evidence>
<proteinExistence type="inferred from homology"/>
<organism evidence="4 5">
    <name type="scientific">Alkalicoccobacillus murimartini</name>
    <dbReference type="NCBI Taxonomy" id="171685"/>
    <lineage>
        <taxon>Bacteria</taxon>
        <taxon>Bacillati</taxon>
        <taxon>Bacillota</taxon>
        <taxon>Bacilli</taxon>
        <taxon>Bacillales</taxon>
        <taxon>Bacillaceae</taxon>
        <taxon>Alkalicoccobacillus</taxon>
    </lineage>
</organism>
<dbReference type="CDD" id="cd00254">
    <property type="entry name" value="LT-like"/>
    <property type="match status" value="1"/>
</dbReference>
<comment type="caution">
    <text evidence="4">The sequence shown here is derived from an EMBL/GenBank/DDBJ whole genome shotgun (WGS) entry which is preliminary data.</text>
</comment>
<protein>
    <submittedName>
        <fullName evidence="4">Soluble lytic murein transglycosylase-like protein</fullName>
    </submittedName>
</protein>